<evidence type="ECO:0000256" key="2">
    <source>
        <dbReference type="ARBA" id="ARBA00022821"/>
    </source>
</evidence>
<dbReference type="Gene3D" id="3.30.530.20">
    <property type="match status" value="1"/>
</dbReference>
<dbReference type="GO" id="GO:0010427">
    <property type="term" value="F:abscisic acid binding"/>
    <property type="evidence" value="ECO:0007669"/>
    <property type="project" value="InterPro"/>
</dbReference>
<proteinExistence type="inferred from homology"/>
<accession>A0A834WDS3</accession>
<evidence type="ECO:0000259" key="4">
    <source>
        <dbReference type="Pfam" id="PF00407"/>
    </source>
</evidence>
<dbReference type="Pfam" id="PF00407">
    <property type="entry name" value="Bet_v_1"/>
    <property type="match status" value="1"/>
</dbReference>
<dbReference type="InterPro" id="IPR024949">
    <property type="entry name" value="Bet_v_I_allergen"/>
</dbReference>
<comment type="caution">
    <text evidence="5">The sequence shown here is derived from an EMBL/GenBank/DDBJ whole genome shotgun (WGS) entry which is preliminary data.</text>
</comment>
<dbReference type="EMBL" id="JAAIUW010000010">
    <property type="protein sequence ID" value="KAF7813499.1"/>
    <property type="molecule type" value="Genomic_DNA"/>
</dbReference>
<evidence type="ECO:0000256" key="1">
    <source>
        <dbReference type="ARBA" id="ARBA00009744"/>
    </source>
</evidence>
<dbReference type="GO" id="GO:0005737">
    <property type="term" value="C:cytoplasm"/>
    <property type="evidence" value="ECO:0007669"/>
    <property type="project" value="TreeGrafter"/>
</dbReference>
<dbReference type="GO" id="GO:0004864">
    <property type="term" value="F:protein phosphatase inhibitor activity"/>
    <property type="evidence" value="ECO:0007669"/>
    <property type="project" value="InterPro"/>
</dbReference>
<dbReference type="AlphaFoldDB" id="A0A834WDS3"/>
<dbReference type="SUPFAM" id="SSF55961">
    <property type="entry name" value="Bet v1-like"/>
    <property type="match status" value="1"/>
</dbReference>
<dbReference type="InterPro" id="IPR050279">
    <property type="entry name" value="Plant_def-hormone_signal"/>
</dbReference>
<keyword evidence="3" id="KW-0568">Pathogenesis-related protein</keyword>
<organism evidence="5 6">
    <name type="scientific">Senna tora</name>
    <dbReference type="NCBI Taxonomy" id="362788"/>
    <lineage>
        <taxon>Eukaryota</taxon>
        <taxon>Viridiplantae</taxon>
        <taxon>Streptophyta</taxon>
        <taxon>Embryophyta</taxon>
        <taxon>Tracheophyta</taxon>
        <taxon>Spermatophyta</taxon>
        <taxon>Magnoliopsida</taxon>
        <taxon>eudicotyledons</taxon>
        <taxon>Gunneridae</taxon>
        <taxon>Pentapetalae</taxon>
        <taxon>rosids</taxon>
        <taxon>fabids</taxon>
        <taxon>Fabales</taxon>
        <taxon>Fabaceae</taxon>
        <taxon>Caesalpinioideae</taxon>
        <taxon>Cassia clade</taxon>
        <taxon>Senna</taxon>
    </lineage>
</organism>
<evidence type="ECO:0000313" key="5">
    <source>
        <dbReference type="EMBL" id="KAF7813499.1"/>
    </source>
</evidence>
<gene>
    <name evidence="5" type="ORF">G2W53_034475</name>
</gene>
<protein>
    <submittedName>
        <fullName evidence="5">Putative START-like domain, Bet v I type allergen</fullName>
    </submittedName>
</protein>
<dbReference type="PANTHER" id="PTHR31213">
    <property type="entry name" value="OS08G0374000 PROTEIN-RELATED"/>
    <property type="match status" value="1"/>
</dbReference>
<dbReference type="InterPro" id="IPR000916">
    <property type="entry name" value="Bet_v_I/MLP"/>
</dbReference>
<dbReference type="FunFam" id="3.30.530.20:FF:000007">
    <property type="entry name" value="Major pollen allergen Bet v 1-A"/>
    <property type="match status" value="1"/>
</dbReference>
<dbReference type="GO" id="GO:0006952">
    <property type="term" value="P:defense response"/>
    <property type="evidence" value="ECO:0007669"/>
    <property type="project" value="UniProtKB-KW"/>
</dbReference>
<dbReference type="PRINTS" id="PR00634">
    <property type="entry name" value="BETALLERGEN"/>
</dbReference>
<dbReference type="GO" id="GO:0005634">
    <property type="term" value="C:nucleus"/>
    <property type="evidence" value="ECO:0007669"/>
    <property type="project" value="TreeGrafter"/>
</dbReference>
<dbReference type="GO" id="GO:0009738">
    <property type="term" value="P:abscisic acid-activated signaling pathway"/>
    <property type="evidence" value="ECO:0007669"/>
    <property type="project" value="InterPro"/>
</dbReference>
<evidence type="ECO:0000313" key="6">
    <source>
        <dbReference type="Proteomes" id="UP000634136"/>
    </source>
</evidence>
<keyword evidence="2" id="KW-0611">Plant defense</keyword>
<dbReference type="OrthoDB" id="1858506at2759"/>
<keyword evidence="6" id="KW-1185">Reference proteome</keyword>
<name>A0A834WDS3_9FABA</name>
<dbReference type="InterPro" id="IPR023393">
    <property type="entry name" value="START-like_dom_sf"/>
</dbReference>
<comment type="similarity">
    <text evidence="1">Belongs to the BetVI family.</text>
</comment>
<dbReference type="Proteomes" id="UP000634136">
    <property type="component" value="Unassembled WGS sequence"/>
</dbReference>
<dbReference type="PANTHER" id="PTHR31213:SF55">
    <property type="entry name" value="STRESS-INDUCED PROTEIN SAM22"/>
    <property type="match status" value="1"/>
</dbReference>
<feature type="domain" description="Bet v I/Major latex protein" evidence="4">
    <location>
        <begin position="1"/>
        <end position="148"/>
    </location>
</feature>
<evidence type="ECO:0000256" key="3">
    <source>
        <dbReference type="ARBA" id="ARBA00023265"/>
    </source>
</evidence>
<dbReference type="GO" id="GO:0038023">
    <property type="term" value="F:signaling receptor activity"/>
    <property type="evidence" value="ECO:0007669"/>
    <property type="project" value="InterPro"/>
</dbReference>
<sequence length="149" mass="16694">MGVLTVEKEYSSMVPRAKLFQFLTKDYYDLLPKVSKPIQSVEPVNGPQKKINYVIGGKKQSLLQEVEGVDEENFAYKYSIVQGSDFPEKVEKKTFEIKMLEAPDGGNVGKVTASIFYKGNVPPTDQELQPGEDYGFAVFKDIEAFLIAN</sequence>
<reference evidence="5" key="1">
    <citation type="submission" date="2020-09" db="EMBL/GenBank/DDBJ databases">
        <title>Genome-Enabled Discovery of Anthraquinone Biosynthesis in Senna tora.</title>
        <authorList>
            <person name="Kang S.-H."/>
            <person name="Pandey R.P."/>
            <person name="Lee C.-M."/>
            <person name="Sim J.-S."/>
            <person name="Jeong J.-T."/>
            <person name="Choi B.-S."/>
            <person name="Jung M."/>
            <person name="Ginzburg D."/>
            <person name="Zhao K."/>
            <person name="Won S.Y."/>
            <person name="Oh T.-J."/>
            <person name="Yu Y."/>
            <person name="Kim N.-H."/>
            <person name="Lee O.R."/>
            <person name="Lee T.-H."/>
            <person name="Bashyal P."/>
            <person name="Kim T.-S."/>
            <person name="Lee W.-H."/>
            <person name="Kawkins C."/>
            <person name="Kim C.-K."/>
            <person name="Kim J.S."/>
            <person name="Ahn B.O."/>
            <person name="Rhee S.Y."/>
            <person name="Sohng J.K."/>
        </authorList>
    </citation>
    <scope>NUCLEOTIDE SEQUENCE</scope>
    <source>
        <tissue evidence="5">Leaf</tissue>
    </source>
</reference>